<dbReference type="InterPro" id="IPR004459">
    <property type="entry name" value="CobQ_synth"/>
</dbReference>
<accession>A0A520KV95</accession>
<evidence type="ECO:0000256" key="3">
    <source>
        <dbReference type="ARBA" id="ARBA00014921"/>
    </source>
</evidence>
<evidence type="ECO:0000256" key="5">
    <source>
        <dbReference type="ARBA" id="ARBA00022962"/>
    </source>
</evidence>
<dbReference type="GO" id="GO:0009236">
    <property type="term" value="P:cobalamin biosynthetic process"/>
    <property type="evidence" value="ECO:0007669"/>
    <property type="project" value="UniProtKB-UniRule"/>
</dbReference>
<name>A0A520KV95_METT2</name>
<feature type="domain" description="CobB/CobQ-like glutamine amidotransferase" evidence="9">
    <location>
        <begin position="254"/>
        <end position="437"/>
    </location>
</feature>
<evidence type="ECO:0000256" key="4">
    <source>
        <dbReference type="ARBA" id="ARBA00022573"/>
    </source>
</evidence>
<evidence type="ECO:0000259" key="9">
    <source>
        <dbReference type="Pfam" id="PF07685"/>
    </source>
</evidence>
<comment type="function">
    <text evidence="6 7">Catalyzes amidations at positions B, D, E, and G on adenosylcobyrinic A,C-diamide. NH(2) groups are provided by glutamine, and one molecule of ATP is hydrogenolyzed for each amidation.</text>
</comment>
<gene>
    <name evidence="7 10" type="primary">cobQ</name>
    <name evidence="10" type="ORF">EF806_00140</name>
</gene>
<dbReference type="NCBIfam" id="NF001989">
    <property type="entry name" value="PRK00784.1"/>
    <property type="match status" value="1"/>
</dbReference>
<dbReference type="HAMAP" id="MF_00028">
    <property type="entry name" value="CobQ"/>
    <property type="match status" value="1"/>
</dbReference>
<evidence type="ECO:0000256" key="1">
    <source>
        <dbReference type="ARBA" id="ARBA00004953"/>
    </source>
</evidence>
<dbReference type="CDD" id="cd05389">
    <property type="entry name" value="CobQ_N"/>
    <property type="match status" value="1"/>
</dbReference>
<evidence type="ECO:0000313" key="11">
    <source>
        <dbReference type="Proteomes" id="UP000317158"/>
    </source>
</evidence>
<proteinExistence type="inferred from homology"/>
<evidence type="ECO:0000259" key="8">
    <source>
        <dbReference type="Pfam" id="PF01656"/>
    </source>
</evidence>
<comment type="pathway">
    <text evidence="1 7">Cofactor biosynthesis; adenosylcobalamin biosynthesis.</text>
</comment>
<organism evidence="10 11">
    <name type="scientific">Methanoliparum thermophilum</name>
    <dbReference type="NCBI Taxonomy" id="2491083"/>
    <lineage>
        <taxon>Archaea</taxon>
        <taxon>Methanobacteriati</taxon>
        <taxon>Methanobacteriota</taxon>
        <taxon>Candidatus Methanoliparia</taxon>
        <taxon>Candidatus Methanoliparales</taxon>
        <taxon>Candidatus Methanoliparaceae</taxon>
        <taxon>Candidatus Methanoliparum</taxon>
    </lineage>
</organism>
<evidence type="ECO:0000313" key="10">
    <source>
        <dbReference type="EMBL" id="RZN65631.1"/>
    </source>
</evidence>
<dbReference type="PANTHER" id="PTHR21343">
    <property type="entry name" value="DETHIOBIOTIN SYNTHETASE"/>
    <property type="match status" value="1"/>
</dbReference>
<dbReference type="GO" id="GO:0015420">
    <property type="term" value="F:ABC-type vitamin B12 transporter activity"/>
    <property type="evidence" value="ECO:0007669"/>
    <property type="project" value="UniProtKB-UniRule"/>
</dbReference>
<dbReference type="CDD" id="cd01750">
    <property type="entry name" value="GATase1_CobQ"/>
    <property type="match status" value="1"/>
</dbReference>
<dbReference type="NCBIfam" id="TIGR00313">
    <property type="entry name" value="cobQ"/>
    <property type="match status" value="1"/>
</dbReference>
<dbReference type="PANTHER" id="PTHR21343:SF1">
    <property type="entry name" value="COBYRIC ACID SYNTHASE"/>
    <property type="match status" value="1"/>
</dbReference>
<comment type="similarity">
    <text evidence="2 7">Belongs to the CobB/CobQ family. CobQ subfamily.</text>
</comment>
<comment type="caution">
    <text evidence="10">The sequence shown here is derived from an EMBL/GenBank/DDBJ whole genome shotgun (WGS) entry which is preliminary data.</text>
</comment>
<dbReference type="AlphaFoldDB" id="A0A520KV95"/>
<reference evidence="10 11" key="1">
    <citation type="journal article" date="2019" name="Nat. Microbiol.">
        <title>Wide diversity of methane and short-chain alkane metabolisms in uncultured archaea.</title>
        <authorList>
            <person name="Borrel G."/>
            <person name="Adam P.S."/>
            <person name="McKay L.J."/>
            <person name="Chen L.X."/>
            <person name="Sierra-Garcia I.N."/>
            <person name="Sieber C.M."/>
            <person name="Letourneur Q."/>
            <person name="Ghozlane A."/>
            <person name="Andersen G.L."/>
            <person name="Li W.J."/>
            <person name="Hallam S.J."/>
            <person name="Muyzer G."/>
            <person name="de Oliveira V.M."/>
            <person name="Inskeep W.P."/>
            <person name="Banfield J.F."/>
            <person name="Gribaldo S."/>
        </authorList>
    </citation>
    <scope>NUCLEOTIDE SEQUENCE [LARGE SCALE GENOMIC DNA]</scope>
    <source>
        <strain evidence="10">NM1a</strain>
    </source>
</reference>
<dbReference type="PROSITE" id="PS51274">
    <property type="entry name" value="GATASE_COBBQ"/>
    <property type="match status" value="1"/>
</dbReference>
<dbReference type="InterPro" id="IPR002586">
    <property type="entry name" value="CobQ/CobB/MinD/ParA_Nub-bd_dom"/>
</dbReference>
<dbReference type="InterPro" id="IPR029062">
    <property type="entry name" value="Class_I_gatase-like"/>
</dbReference>
<dbReference type="Gene3D" id="3.40.50.300">
    <property type="entry name" value="P-loop containing nucleotide triphosphate hydrolases"/>
    <property type="match status" value="1"/>
</dbReference>
<dbReference type="Pfam" id="PF01656">
    <property type="entry name" value="CbiA"/>
    <property type="match status" value="1"/>
</dbReference>
<dbReference type="Proteomes" id="UP000317158">
    <property type="component" value="Unassembled WGS sequence"/>
</dbReference>
<feature type="active site" evidence="7">
    <location>
        <position position="429"/>
    </location>
</feature>
<keyword evidence="4 7" id="KW-0169">Cobalamin biosynthesis</keyword>
<protein>
    <recommendedName>
        <fullName evidence="3 7">Probable cobyric acid synthase</fullName>
    </recommendedName>
</protein>
<dbReference type="EMBL" id="RXIF01000001">
    <property type="protein sequence ID" value="RZN65631.1"/>
    <property type="molecule type" value="Genomic_DNA"/>
</dbReference>
<keyword evidence="5 7" id="KW-0315">Glutamine amidotransferase</keyword>
<dbReference type="InterPro" id="IPR027417">
    <property type="entry name" value="P-loop_NTPase"/>
</dbReference>
<evidence type="ECO:0000256" key="2">
    <source>
        <dbReference type="ARBA" id="ARBA00006205"/>
    </source>
</evidence>
<dbReference type="SUPFAM" id="SSF52317">
    <property type="entry name" value="Class I glutamine amidotransferase-like"/>
    <property type="match status" value="1"/>
</dbReference>
<dbReference type="SUPFAM" id="SSF52540">
    <property type="entry name" value="P-loop containing nucleoside triphosphate hydrolases"/>
    <property type="match status" value="1"/>
</dbReference>
<evidence type="ECO:0000256" key="6">
    <source>
        <dbReference type="ARBA" id="ARBA00025166"/>
    </source>
</evidence>
<sequence length="484" mass="54150">MTNLDLTKMLIIQGTSSHAGKSVFVTALCRIFSNEGLKVAPFKAQNMSLNSYVTIDDKEISIAQAIQAIAARSEPSVEMNPILLKPSRENVSQIVVMGRPFKDTDINNYYSNIDYFREIAKDALIRLSRANDLIIIEGAGSPAEINLYDRDLPNTFVSRITRAPIILIADIEKGGVFASIYGTVKLLPDDIQGQVKGIIINKFRGDKKILEPGIKKIEELLGIPVLGIVPYLDFKIPSEDSVSIDNKISGYGIEIAIIKLPRISNFTDFEPLEDEADIRYVSLTEKLGDPDAIIIPGTKNTVEDTIEFKKSGLYKEIISKQGKIPIIGICGGYQILGRSIIDKGIENRGEVEVEGLGLLDVYTIFDEYEKTTRRVKKIVNKIGPILSRINGDEIEGYEIHMGRTISEHPIFGDDGAIDREGLTIGTYLHGLFHNENFKDAFLDYLYEKKGIKRIKTEKFDQFKILTSELLKYIDINKIKDLIQI</sequence>
<dbReference type="Pfam" id="PF07685">
    <property type="entry name" value="GATase_3"/>
    <property type="match status" value="1"/>
</dbReference>
<evidence type="ECO:0000256" key="7">
    <source>
        <dbReference type="HAMAP-Rule" id="MF_00028"/>
    </source>
</evidence>
<dbReference type="InterPro" id="IPR033949">
    <property type="entry name" value="CobQ_GATase1"/>
</dbReference>
<dbReference type="UniPathway" id="UPA00148"/>
<dbReference type="Gene3D" id="3.40.50.880">
    <property type="match status" value="1"/>
</dbReference>
<dbReference type="GO" id="GO:0003824">
    <property type="term" value="F:catalytic activity"/>
    <property type="evidence" value="ECO:0007669"/>
    <property type="project" value="InterPro"/>
</dbReference>
<dbReference type="InterPro" id="IPR011698">
    <property type="entry name" value="GATase_3"/>
</dbReference>
<feature type="domain" description="CobQ/CobB/MinD/ParA nucleotide binding" evidence="8">
    <location>
        <begin position="10"/>
        <end position="233"/>
    </location>
</feature>
<feature type="active site" description="Nucleophile" evidence="7">
    <location>
        <position position="330"/>
    </location>
</feature>
<dbReference type="InterPro" id="IPR047045">
    <property type="entry name" value="CobQ_N"/>
</dbReference>